<sequence>MMVRPGRATVRKGKGLPVPRQLAAEDIIQDSQPEDEAVASVFPSPPAKRARVRRGLEAAQGDAEPPAGNTRATRGRAARSAAPAVSPARRTPEPAGEQAAQTSGLVTLSPPPQSPVTTATCPPPPSPGRLTTASTPPWMQRYAEMDPLEASTSFLTTRLQRPRSPEAATLALRPALQAVVADLAACLEGTASLGHAASLLLVGPRQSGKTLAVERALRTLCAWHNWGEGAEPSVGVVRLAGWAHAEERTAFRDTARQLCEAFDCVFKRSASVGENIEFLREMLQCISRAQKTVVFVLDEFDAWARRPRQTLLYGLLDAISCSGVRAAVVGTTVRGDAVSLLEKRVRSRFSHRVLTVPRVGANEAPGVLRAWLEPPPGWPHACTTRCDPAAALAAPGVSAALRRAAARRGGLAGLAQAALALMTDSARRGGGAPPPGALAAALAAREAADGASQRALCQLSVLELILAVAAHRVSQRRPADALCFEQAHAEFRRFSNLRGQHVDGYTRGAALRALDALLALGVLSRAGTRANDAAAGGRQFMPLHLQVTPEELGAALAAHPSCPLALQEWFAKEGGLGDTANQMLG</sequence>
<proteinExistence type="inferred from homology"/>
<dbReference type="InterPro" id="IPR027417">
    <property type="entry name" value="P-loop_NTPase"/>
</dbReference>
<name>A0A1D2A3L7_AUXPR</name>
<evidence type="ECO:0000259" key="8">
    <source>
        <dbReference type="Pfam" id="PF14629"/>
    </source>
</evidence>
<reference evidence="9" key="1">
    <citation type="submission" date="2015-08" db="EMBL/GenBank/DDBJ databases">
        <authorList>
            <person name="Babu N.S."/>
            <person name="Beckwith C.J."/>
            <person name="Beseler K.G."/>
            <person name="Brison A."/>
            <person name="Carone J.V."/>
            <person name="Caskin T.P."/>
            <person name="Diamond M."/>
            <person name="Durham M.E."/>
            <person name="Foxe J.M."/>
            <person name="Go M."/>
            <person name="Henderson B.A."/>
            <person name="Jones I.B."/>
            <person name="McGettigan J.A."/>
            <person name="Micheletti S.J."/>
            <person name="Nasrallah M.E."/>
            <person name="Ortiz D."/>
            <person name="Piller C.R."/>
            <person name="Privatt S.R."/>
            <person name="Schneider S.L."/>
            <person name="Sharp S."/>
            <person name="Smith T.C."/>
            <person name="Stanton J.D."/>
            <person name="Ullery H.E."/>
            <person name="Wilson R.J."/>
            <person name="Serrano M.G."/>
            <person name="Buck G."/>
            <person name="Lee V."/>
            <person name="Wang Y."/>
            <person name="Carvalho R."/>
            <person name="Voegtly L."/>
            <person name="Shi R."/>
            <person name="Duckworth R."/>
            <person name="Johnson A."/>
            <person name="Loviza R."/>
            <person name="Walstead R."/>
            <person name="Shah Z."/>
            <person name="Kiflezghi M."/>
            <person name="Wade K."/>
            <person name="Ball S.L."/>
            <person name="Bradley K.W."/>
            <person name="Asai D.J."/>
            <person name="Bowman C.A."/>
            <person name="Russell D.A."/>
            <person name="Pope W.H."/>
            <person name="Jacobs-Sera D."/>
            <person name="Hendrix R.W."/>
            <person name="Hatfull G.F."/>
        </authorList>
    </citation>
    <scope>NUCLEOTIDE SEQUENCE</scope>
</reference>
<evidence type="ECO:0000313" key="9">
    <source>
        <dbReference type="EMBL" id="JAT73575.1"/>
    </source>
</evidence>
<evidence type="ECO:0000256" key="2">
    <source>
        <dbReference type="ARBA" id="ARBA00005334"/>
    </source>
</evidence>
<dbReference type="Gene3D" id="3.40.50.300">
    <property type="entry name" value="P-loop containing nucleotide triphosphate hydrolases"/>
    <property type="match status" value="1"/>
</dbReference>
<protein>
    <submittedName>
        <fullName evidence="9">Uncharacterized protein</fullName>
    </submittedName>
</protein>
<dbReference type="GO" id="GO:0005664">
    <property type="term" value="C:nuclear origin of replication recognition complex"/>
    <property type="evidence" value="ECO:0007669"/>
    <property type="project" value="TreeGrafter"/>
</dbReference>
<dbReference type="InterPro" id="IPR016527">
    <property type="entry name" value="ORC4"/>
</dbReference>
<keyword evidence="5" id="KW-0539">Nucleus</keyword>
<dbReference type="AlphaFoldDB" id="A0A1D2A3L7"/>
<dbReference type="GO" id="GO:0006270">
    <property type="term" value="P:DNA replication initiation"/>
    <property type="evidence" value="ECO:0007669"/>
    <property type="project" value="TreeGrafter"/>
</dbReference>
<dbReference type="PANTHER" id="PTHR12087">
    <property type="entry name" value="ORIGIN RECOGNITION COMPLEX SUBUNIT 4"/>
    <property type="match status" value="1"/>
</dbReference>
<dbReference type="PANTHER" id="PTHR12087:SF0">
    <property type="entry name" value="ORIGIN RECOGNITION COMPLEX SUBUNIT 4"/>
    <property type="match status" value="1"/>
</dbReference>
<evidence type="ECO:0000259" key="7">
    <source>
        <dbReference type="Pfam" id="PF13191"/>
    </source>
</evidence>
<keyword evidence="3" id="KW-0235">DNA replication</keyword>
<dbReference type="EMBL" id="GDKF01005047">
    <property type="protein sequence ID" value="JAT73575.1"/>
    <property type="molecule type" value="Transcribed_RNA"/>
</dbReference>
<feature type="region of interest" description="Disordered" evidence="6">
    <location>
        <begin position="1"/>
        <end position="131"/>
    </location>
</feature>
<evidence type="ECO:0000256" key="1">
    <source>
        <dbReference type="ARBA" id="ARBA00004123"/>
    </source>
</evidence>
<keyword evidence="4" id="KW-0238">DNA-binding</keyword>
<evidence type="ECO:0000256" key="5">
    <source>
        <dbReference type="ARBA" id="ARBA00023242"/>
    </source>
</evidence>
<dbReference type="Pfam" id="PF14629">
    <property type="entry name" value="ORC4_C"/>
    <property type="match status" value="1"/>
</dbReference>
<dbReference type="Pfam" id="PF13191">
    <property type="entry name" value="AAA_16"/>
    <property type="match status" value="1"/>
</dbReference>
<evidence type="ECO:0000256" key="4">
    <source>
        <dbReference type="ARBA" id="ARBA00023125"/>
    </source>
</evidence>
<comment type="subcellular location">
    <subcellularLocation>
        <location evidence="1">Nucleus</location>
    </subcellularLocation>
</comment>
<comment type="similarity">
    <text evidence="2">Belongs to the ORC4 family.</text>
</comment>
<dbReference type="InterPro" id="IPR032705">
    <property type="entry name" value="ORC4_C"/>
</dbReference>
<dbReference type="InterPro" id="IPR041664">
    <property type="entry name" value="AAA_16"/>
</dbReference>
<feature type="domain" description="Origin recognition complex subunit 4 C-terminal" evidence="8">
    <location>
        <begin position="449"/>
        <end position="556"/>
    </location>
</feature>
<organism evidence="9">
    <name type="scientific">Auxenochlorella protothecoides</name>
    <name type="common">Green microalga</name>
    <name type="synonym">Chlorella protothecoides</name>
    <dbReference type="NCBI Taxonomy" id="3075"/>
    <lineage>
        <taxon>Eukaryota</taxon>
        <taxon>Viridiplantae</taxon>
        <taxon>Chlorophyta</taxon>
        <taxon>core chlorophytes</taxon>
        <taxon>Trebouxiophyceae</taxon>
        <taxon>Chlorellales</taxon>
        <taxon>Chlorellaceae</taxon>
        <taxon>Auxenochlorella</taxon>
    </lineage>
</organism>
<dbReference type="GO" id="GO:0003688">
    <property type="term" value="F:DNA replication origin binding"/>
    <property type="evidence" value="ECO:0007669"/>
    <property type="project" value="TreeGrafter"/>
</dbReference>
<feature type="compositionally biased region" description="Low complexity" evidence="6">
    <location>
        <begin position="78"/>
        <end position="89"/>
    </location>
</feature>
<feature type="domain" description="Orc1-like AAA ATPase" evidence="7">
    <location>
        <begin position="179"/>
        <end position="318"/>
    </location>
</feature>
<evidence type="ECO:0000256" key="3">
    <source>
        <dbReference type="ARBA" id="ARBA00022705"/>
    </source>
</evidence>
<accession>A0A1D2A3L7</accession>
<evidence type="ECO:0000256" key="6">
    <source>
        <dbReference type="SAM" id="MobiDB-lite"/>
    </source>
</evidence>
<dbReference type="SUPFAM" id="SSF52540">
    <property type="entry name" value="P-loop containing nucleoside triphosphate hydrolases"/>
    <property type="match status" value="1"/>
</dbReference>
<gene>
    <name evidence="9" type="ORF">g.60800</name>
</gene>